<dbReference type="RefSeq" id="XP_026191161.1">
    <property type="nucleotide sequence ID" value="XM_026335376.1"/>
</dbReference>
<evidence type="ECO:0000256" key="2">
    <source>
        <dbReference type="SAM" id="MobiDB-lite"/>
    </source>
</evidence>
<sequence length="233" mass="26920">MRRIPSQQLSLPRDAQGGKGDAWRCRFLPQKKRRAASEGGPLARGGVQQCALEKGVLLRQLSARDEGRLQRRQQAIKQFYDLRREQEVAFEEIQRHESLRLSRQREERRQQAELQQKKQEEAQRRLQKREERLKRQQLLRQQRAAAAAEFKTQDAECERLSPEERTTICLKLPSGLRATRVFPRGASLRHLHQWAGCAAEYCAEGTLEDAGLFPNCVVLLIEVETDEDSDHAS</sequence>
<protein>
    <submittedName>
        <fullName evidence="4">Trichohyalin-like</fullName>
    </submittedName>
</protein>
<accession>A0A6P6RTK9</accession>
<feature type="compositionally biased region" description="Polar residues" evidence="2">
    <location>
        <begin position="1"/>
        <end position="10"/>
    </location>
</feature>
<dbReference type="GeneID" id="113146837"/>
<dbReference type="Proteomes" id="UP000515125">
    <property type="component" value="Unplaced"/>
</dbReference>
<proteinExistence type="predicted"/>
<dbReference type="SUPFAM" id="SSF54236">
    <property type="entry name" value="Ubiquitin-like"/>
    <property type="match status" value="1"/>
</dbReference>
<keyword evidence="3" id="KW-1185">Reference proteome</keyword>
<dbReference type="AlphaFoldDB" id="A0A6P6RTK9"/>
<feature type="coiled-coil region" evidence="1">
    <location>
        <begin position="102"/>
        <end position="139"/>
    </location>
</feature>
<evidence type="ECO:0000313" key="3">
    <source>
        <dbReference type="Proteomes" id="UP000515125"/>
    </source>
</evidence>
<reference evidence="4" key="1">
    <citation type="submission" date="2025-08" db="UniProtKB">
        <authorList>
            <consortium name="RefSeq"/>
        </authorList>
    </citation>
    <scope>IDENTIFICATION</scope>
</reference>
<dbReference type="OrthoDB" id="10645418at2759"/>
<gene>
    <name evidence="4" type="primary">LOC113146837</name>
</gene>
<evidence type="ECO:0000256" key="1">
    <source>
        <dbReference type="SAM" id="Coils"/>
    </source>
</evidence>
<organism evidence="3 4">
    <name type="scientific">Cyclospora cayetanensis</name>
    <dbReference type="NCBI Taxonomy" id="88456"/>
    <lineage>
        <taxon>Eukaryota</taxon>
        <taxon>Sar</taxon>
        <taxon>Alveolata</taxon>
        <taxon>Apicomplexa</taxon>
        <taxon>Conoidasida</taxon>
        <taxon>Coccidia</taxon>
        <taxon>Eucoccidiorida</taxon>
        <taxon>Eimeriorina</taxon>
        <taxon>Eimeriidae</taxon>
        <taxon>Cyclospora</taxon>
    </lineage>
</organism>
<evidence type="ECO:0000313" key="4">
    <source>
        <dbReference type="RefSeq" id="XP_026191161.1"/>
    </source>
</evidence>
<dbReference type="InterPro" id="IPR029071">
    <property type="entry name" value="Ubiquitin-like_domsf"/>
</dbReference>
<name>A0A6P6RTK9_9EIME</name>
<feature type="region of interest" description="Disordered" evidence="2">
    <location>
        <begin position="1"/>
        <end position="25"/>
    </location>
</feature>
<keyword evidence="1" id="KW-0175">Coiled coil</keyword>